<organism evidence="1">
    <name type="scientific">marine sediment metagenome</name>
    <dbReference type="NCBI Taxonomy" id="412755"/>
    <lineage>
        <taxon>unclassified sequences</taxon>
        <taxon>metagenomes</taxon>
        <taxon>ecological metagenomes</taxon>
    </lineage>
</organism>
<gene>
    <name evidence="1" type="ORF">LCGC14_2235160</name>
</gene>
<dbReference type="AlphaFoldDB" id="A0A0F9D6T8"/>
<dbReference type="EMBL" id="LAZR01030158">
    <property type="protein sequence ID" value="KKL57458.1"/>
    <property type="molecule type" value="Genomic_DNA"/>
</dbReference>
<comment type="caution">
    <text evidence="1">The sequence shown here is derived from an EMBL/GenBank/DDBJ whole genome shotgun (WGS) entry which is preliminary data.</text>
</comment>
<sequence length="87" mass="10066">MSNQKVQSWWAANGDLITEEDEMGDIDDNVTGAFVRIKRDDRWQAIDIATMTEEELIQLSEDQPARGWIWAIFLASWVRDNVKQAPE</sequence>
<accession>A0A0F9D6T8</accession>
<proteinExistence type="predicted"/>
<name>A0A0F9D6T8_9ZZZZ</name>
<reference evidence="1" key="1">
    <citation type="journal article" date="2015" name="Nature">
        <title>Complex archaea that bridge the gap between prokaryotes and eukaryotes.</title>
        <authorList>
            <person name="Spang A."/>
            <person name="Saw J.H."/>
            <person name="Jorgensen S.L."/>
            <person name="Zaremba-Niedzwiedzka K."/>
            <person name="Martijn J."/>
            <person name="Lind A.E."/>
            <person name="van Eijk R."/>
            <person name="Schleper C."/>
            <person name="Guy L."/>
            <person name="Ettema T.J."/>
        </authorList>
    </citation>
    <scope>NUCLEOTIDE SEQUENCE</scope>
</reference>
<evidence type="ECO:0000313" key="1">
    <source>
        <dbReference type="EMBL" id="KKL57458.1"/>
    </source>
</evidence>
<protein>
    <submittedName>
        <fullName evidence="1">Uncharacterized protein</fullName>
    </submittedName>
</protein>